<evidence type="ECO:0000256" key="4">
    <source>
        <dbReference type="PROSITE-ProRule" id="PRU01077"/>
    </source>
</evidence>
<evidence type="ECO:0000256" key="1">
    <source>
        <dbReference type="ARBA" id="ARBA00022583"/>
    </source>
</evidence>
<reference evidence="8" key="2">
    <citation type="submission" date="2023-11" db="UniProtKB">
        <authorList>
            <consortium name="WormBaseParasite"/>
        </authorList>
    </citation>
    <scope>IDENTIFICATION</scope>
</reference>
<dbReference type="SUPFAM" id="SSF103657">
    <property type="entry name" value="BAR/IMD domain-like"/>
    <property type="match status" value="1"/>
</dbReference>
<reference evidence="7" key="1">
    <citation type="submission" date="2022-06" db="EMBL/GenBank/DDBJ databases">
        <authorList>
            <person name="Berger JAMES D."/>
            <person name="Berger JAMES D."/>
        </authorList>
    </citation>
    <scope>NUCLEOTIDE SEQUENCE [LARGE SCALE GENOMIC DNA]</scope>
</reference>
<feature type="region of interest" description="Disordered" evidence="5">
    <location>
        <begin position="594"/>
        <end position="631"/>
    </location>
</feature>
<keyword evidence="4" id="KW-0175">Coiled coil</keyword>
<proteinExistence type="predicted"/>
<feature type="compositionally biased region" description="Basic and acidic residues" evidence="5">
    <location>
        <begin position="532"/>
        <end position="546"/>
    </location>
</feature>
<dbReference type="PROSITE" id="PS51741">
    <property type="entry name" value="F_BAR"/>
    <property type="match status" value="1"/>
</dbReference>
<comment type="subcellular location">
    <subcellularLocation>
        <location evidence="3">Membrane</location>
        <location evidence="3">Coated pit</location>
    </subcellularLocation>
</comment>
<feature type="region of interest" description="Disordered" evidence="5">
    <location>
        <begin position="532"/>
        <end position="558"/>
    </location>
</feature>
<dbReference type="Proteomes" id="UP000050792">
    <property type="component" value="Unassembled WGS sequence"/>
</dbReference>
<dbReference type="Pfam" id="PF00611">
    <property type="entry name" value="FCH"/>
    <property type="match status" value="1"/>
</dbReference>
<dbReference type="Pfam" id="PF10291">
    <property type="entry name" value="muHD"/>
    <property type="match status" value="1"/>
</dbReference>
<protein>
    <recommendedName>
        <fullName evidence="6">F-BAR domain-containing protein</fullName>
    </recommendedName>
</protein>
<dbReference type="GO" id="GO:0006897">
    <property type="term" value="P:endocytosis"/>
    <property type="evidence" value="ECO:0007669"/>
    <property type="project" value="UniProtKB-KW"/>
</dbReference>
<dbReference type="InterPro" id="IPR001060">
    <property type="entry name" value="FCH_dom"/>
</dbReference>
<evidence type="ECO:0000256" key="3">
    <source>
        <dbReference type="ARBA" id="ARBA00037878"/>
    </source>
</evidence>
<dbReference type="Gene3D" id="1.20.1270.60">
    <property type="entry name" value="Arfaptin homology (AH) domain/BAR domain"/>
    <property type="match status" value="1"/>
</dbReference>
<keyword evidence="1" id="KW-0254">Endocytosis</keyword>
<keyword evidence="7" id="KW-1185">Reference proteome</keyword>
<dbReference type="InterPro" id="IPR018808">
    <property type="entry name" value="Muniscin_C"/>
</dbReference>
<dbReference type="PANTHER" id="PTHR23065:SF15">
    <property type="entry name" value="AT02057P"/>
    <property type="match status" value="1"/>
</dbReference>
<dbReference type="InterPro" id="IPR027267">
    <property type="entry name" value="AH/BAR_dom_sf"/>
</dbReference>
<feature type="compositionally biased region" description="Polar residues" evidence="5">
    <location>
        <begin position="388"/>
        <end position="397"/>
    </location>
</feature>
<evidence type="ECO:0000313" key="8">
    <source>
        <dbReference type="WBParaSite" id="SRDH1_35080.2"/>
    </source>
</evidence>
<feature type="region of interest" description="Disordered" evidence="5">
    <location>
        <begin position="429"/>
        <end position="503"/>
    </location>
</feature>
<dbReference type="GO" id="GO:0005737">
    <property type="term" value="C:cytoplasm"/>
    <property type="evidence" value="ECO:0007669"/>
    <property type="project" value="TreeGrafter"/>
</dbReference>
<keyword evidence="2" id="KW-0472">Membrane</keyword>
<name>A0AA85F5L4_9TREM</name>
<dbReference type="GO" id="GO:0005886">
    <property type="term" value="C:plasma membrane"/>
    <property type="evidence" value="ECO:0007669"/>
    <property type="project" value="TreeGrafter"/>
</dbReference>
<evidence type="ECO:0000259" key="6">
    <source>
        <dbReference type="PROSITE" id="PS51741"/>
    </source>
</evidence>
<dbReference type="SMART" id="SM00055">
    <property type="entry name" value="FCH"/>
    <property type="match status" value="1"/>
</dbReference>
<evidence type="ECO:0000256" key="2">
    <source>
        <dbReference type="ARBA" id="ARBA00023176"/>
    </source>
</evidence>
<dbReference type="CDD" id="cd07648">
    <property type="entry name" value="F-BAR_FCHO"/>
    <property type="match status" value="1"/>
</dbReference>
<organism evidence="7 8">
    <name type="scientific">Schistosoma rodhaini</name>
    <dbReference type="NCBI Taxonomy" id="6188"/>
    <lineage>
        <taxon>Eukaryota</taxon>
        <taxon>Metazoa</taxon>
        <taxon>Spiralia</taxon>
        <taxon>Lophotrochozoa</taxon>
        <taxon>Platyhelminthes</taxon>
        <taxon>Trematoda</taxon>
        <taxon>Digenea</taxon>
        <taxon>Strigeidida</taxon>
        <taxon>Schistosomatoidea</taxon>
        <taxon>Schistosomatidae</taxon>
        <taxon>Schistosoma</taxon>
    </lineage>
</organism>
<dbReference type="PANTHER" id="PTHR23065">
    <property type="entry name" value="PROLINE-SERINE-THREONINE PHOSPHATASE INTERACTING PROTEIN 1"/>
    <property type="match status" value="1"/>
</dbReference>
<accession>A0AA85F5L4</accession>
<dbReference type="WBParaSite" id="SRDH1_35080.2">
    <property type="protein sequence ID" value="SRDH1_35080.2"/>
    <property type="gene ID" value="SRDH1_35080"/>
</dbReference>
<feature type="compositionally biased region" description="Basic and acidic residues" evidence="5">
    <location>
        <begin position="436"/>
        <end position="458"/>
    </location>
</feature>
<feature type="compositionally biased region" description="Pro residues" evidence="5">
    <location>
        <begin position="599"/>
        <end position="612"/>
    </location>
</feature>
<feature type="region of interest" description="Disordered" evidence="5">
    <location>
        <begin position="373"/>
        <end position="397"/>
    </location>
</feature>
<evidence type="ECO:0000313" key="7">
    <source>
        <dbReference type="Proteomes" id="UP000050792"/>
    </source>
</evidence>
<dbReference type="InterPro" id="IPR031160">
    <property type="entry name" value="F_BAR_dom"/>
</dbReference>
<evidence type="ECO:0000256" key="5">
    <source>
        <dbReference type="SAM" id="MobiDB-lite"/>
    </source>
</evidence>
<sequence length="1320" mass="145696">MSACLFSQHFWGEKHSGFDAMYQNFKLCYRTSSEFAEFLRESYTAEDNYYKTLVKLSKQAGSYNNTSSFKPCWSLLKQFIDQISQVHLTIAQERQNLSRDVQKYLEEQHKRQKLIKDTEASTQEVVHAFQVTSVQLQKAKEAYHSRYNEYERAMRLESGSNRDQEKLEVKLKKAQDEYKYSVEKYNNLRNQFVSKMHISCAQFEEIEVAHLEQMKEFLHRYASVWSITGDALGKLHNQFDRDLTELTTDRLLNILVTERGTGTSEPQGVQFEDAEVAAAFSSNATERANGITANGVRALEAFFAREARAASALAIVGSCTKDNGESSLNSLTDVRSDAVSVTSISVGVVPSVTNISISGNGTAKRREGFFRRRRNSLSQDPAPAVGDNNATGSSTSVGAAVGTNTNIQASGSISLSAFTVVAKRGIRRLGTPYSNGKDKPIKQMDKSDNITSKSDDWRTTTPVELPKDEDGYNIRPPDPWGENSSNFNHSEADDSGSEEDLESKANKTFHGLKVNIRPVGEFAPGVALKYNGDKLESRPKPLETRSPKSTGNSQVPLLIDHRVGSTLRSPRSSISSYQNIPITSGSDSVSNHDLINALPLPPLLPPPPPPPSSSVSSSTTESFTSIGAGGSMRTRNVGLSSFNTFSKGHSISAIRPRGYSCNTWTKSKLSTLPRRYRSKVYTNKSILHGAFVTSQIKGNSSQLNSAKSLESKDETKNATFSLSSFETLFTVQETNTKDIQSNNSKDPVQKDCSSDFKFGFKDSDSCNSLIDTLQRISSSAMGVNLSPVKNDGDGGLFRRCSSTAPTSMDNESIDQSNWMAFETNSTETSKSFSPSVPWPSSNANIHGTVVGKEARPIPEPPTRLHNHPNNSSIIEPCITSSPSTYSINSPNNSICLAAAFTETWHARFFNGGGSSFSTAASTGQPPIQAINGSLTLAFPRVDMEQRLFNKLLIPPLVFRITNAERLKDLQPKLSGSSISLFSESTTPTADKPQPILLENLADNNATQIINSCNNNSSDYMLTIPGDVLSSYLAPLIIAHSDENSFSCSDTSDKLNTSFTSNTPTYVKLDVLTYTVDVNADVKGYYPSLTPPIHLCTYWRCEASSTDFRLDYTAQWPTPTTAKELVKNTGDLRINLMIDGTVSHMQSLPVGTWLPEVNHATWRIPLHNTNIDRNLSRDNNSNSAHRSEFTSKFDATGTVRAKFTLTNGPGKPQPVSLQFYREGSLASGVQLFVISSDYRMNLCKYRLIGDRYICDPPTNVNRFHSNSTLHLEQNNNNTIFNSLVITENKNIKNKNDNIKEHKINPTSLSSITDTLKLSHLQ</sequence>
<feature type="domain" description="F-BAR" evidence="6">
    <location>
        <begin position="4"/>
        <end position="251"/>
    </location>
</feature>
<dbReference type="GO" id="GO:0005905">
    <property type="term" value="C:clathrin-coated pit"/>
    <property type="evidence" value="ECO:0007669"/>
    <property type="project" value="UniProtKB-KW"/>
</dbReference>
<keyword evidence="2" id="KW-0168">Coated pit</keyword>